<keyword evidence="1" id="KW-0812">Transmembrane</keyword>
<dbReference type="EMBL" id="JAWJWF010000003">
    <property type="protein sequence ID" value="KAK6635858.1"/>
    <property type="molecule type" value="Genomic_DNA"/>
</dbReference>
<sequence length="273" mass="30612">MKHEIVYLLTFHTGDPNEAQIASLFSVHEDEARMLSAKEVLNLKANVLFSGRKYQPGAQVAFMYFLNFFAHFLYTSVSGEYILKDDLVDNLNIKDEIAKDLGLKDEITSALDQHEKSESSSLGEAASTQDNFLERLDEEPGQFGGSLTENSELIKQISDDDEAANGGDVPSVSLEEALQLVGLEDLEKFKQHLKALGDDPEGSDIEEEEEDFLNEMIQTAQFHPPQTPHPRTFPHCLVDMVSFCYVHYYKVLVVVFGVVALVSYSLKPPVYLE</sequence>
<proteinExistence type="predicted"/>
<keyword evidence="3" id="KW-1185">Reference proteome</keyword>
<accession>A0ABR1B6N8</accession>
<name>A0ABR1B6N8_POLSC</name>
<evidence type="ECO:0000313" key="3">
    <source>
        <dbReference type="Proteomes" id="UP001359485"/>
    </source>
</evidence>
<feature type="transmembrane region" description="Helical" evidence="1">
    <location>
        <begin position="246"/>
        <end position="266"/>
    </location>
</feature>
<evidence type="ECO:0000313" key="2">
    <source>
        <dbReference type="EMBL" id="KAK6635858.1"/>
    </source>
</evidence>
<keyword evidence="1" id="KW-1133">Transmembrane helix</keyword>
<dbReference type="Proteomes" id="UP001359485">
    <property type="component" value="Unassembled WGS sequence"/>
</dbReference>
<evidence type="ECO:0000256" key="1">
    <source>
        <dbReference type="SAM" id="Phobius"/>
    </source>
</evidence>
<gene>
    <name evidence="2" type="ORF">RUM44_001112</name>
</gene>
<reference evidence="2 3" key="1">
    <citation type="submission" date="2023-09" db="EMBL/GenBank/DDBJ databases">
        <title>Genomes of two closely related lineages of the louse Polyplax serrata with different host specificities.</title>
        <authorList>
            <person name="Martinu J."/>
            <person name="Tarabai H."/>
            <person name="Stefka J."/>
            <person name="Hypsa V."/>
        </authorList>
    </citation>
    <scope>NUCLEOTIDE SEQUENCE [LARGE SCALE GENOMIC DNA]</scope>
    <source>
        <strain evidence="2">98ZLc_SE</strain>
    </source>
</reference>
<comment type="caution">
    <text evidence="2">The sequence shown here is derived from an EMBL/GenBank/DDBJ whole genome shotgun (WGS) entry which is preliminary data.</text>
</comment>
<organism evidence="2 3">
    <name type="scientific">Polyplax serrata</name>
    <name type="common">Common mouse louse</name>
    <dbReference type="NCBI Taxonomy" id="468196"/>
    <lineage>
        <taxon>Eukaryota</taxon>
        <taxon>Metazoa</taxon>
        <taxon>Ecdysozoa</taxon>
        <taxon>Arthropoda</taxon>
        <taxon>Hexapoda</taxon>
        <taxon>Insecta</taxon>
        <taxon>Pterygota</taxon>
        <taxon>Neoptera</taxon>
        <taxon>Paraneoptera</taxon>
        <taxon>Psocodea</taxon>
        <taxon>Troctomorpha</taxon>
        <taxon>Phthiraptera</taxon>
        <taxon>Anoplura</taxon>
        <taxon>Polyplacidae</taxon>
        <taxon>Polyplax</taxon>
    </lineage>
</organism>
<keyword evidence="1" id="KW-0472">Membrane</keyword>
<protein>
    <submittedName>
        <fullName evidence="2">Uncharacterized protein</fullName>
    </submittedName>
</protein>